<organism evidence="3 4">
    <name type="scientific">Pedobacter cryophilus</name>
    <dbReference type="NCBI Taxonomy" id="2571271"/>
    <lineage>
        <taxon>Bacteria</taxon>
        <taxon>Pseudomonadati</taxon>
        <taxon>Bacteroidota</taxon>
        <taxon>Sphingobacteriia</taxon>
        <taxon>Sphingobacteriales</taxon>
        <taxon>Sphingobacteriaceae</taxon>
        <taxon>Pedobacter</taxon>
    </lineage>
</organism>
<evidence type="ECO:0000259" key="2">
    <source>
        <dbReference type="PROSITE" id="PS50943"/>
    </source>
</evidence>
<dbReference type="SUPFAM" id="SSF47413">
    <property type="entry name" value="lambda repressor-like DNA-binding domains"/>
    <property type="match status" value="1"/>
</dbReference>
<dbReference type="InterPro" id="IPR050807">
    <property type="entry name" value="TransReg_Diox_bact_type"/>
</dbReference>
<comment type="caution">
    <text evidence="3">The sequence shown here is derived from an EMBL/GenBank/DDBJ whole genome shotgun (WGS) entry which is preliminary data.</text>
</comment>
<dbReference type="CDD" id="cd00093">
    <property type="entry name" value="HTH_XRE"/>
    <property type="match status" value="1"/>
</dbReference>
<dbReference type="RefSeq" id="WP_136827509.1">
    <property type="nucleotide sequence ID" value="NZ_SWBP01000007.1"/>
</dbReference>
<reference evidence="3 4" key="1">
    <citation type="submission" date="2019-04" db="EMBL/GenBank/DDBJ databases">
        <title>Pedobacter sp. AR-3-17 sp. nov., isolated from Arctic soil.</title>
        <authorList>
            <person name="Dahal R.H."/>
            <person name="Kim D.-U."/>
        </authorList>
    </citation>
    <scope>NUCLEOTIDE SEQUENCE [LARGE SCALE GENOMIC DNA]</scope>
    <source>
        <strain evidence="3 4">AR-3-17</strain>
    </source>
</reference>
<dbReference type="PANTHER" id="PTHR46797:SF1">
    <property type="entry name" value="METHYLPHOSPHONATE SYNTHASE"/>
    <property type="match status" value="1"/>
</dbReference>
<dbReference type="GO" id="GO:0005829">
    <property type="term" value="C:cytosol"/>
    <property type="evidence" value="ECO:0007669"/>
    <property type="project" value="TreeGrafter"/>
</dbReference>
<dbReference type="SMART" id="SM00530">
    <property type="entry name" value="HTH_XRE"/>
    <property type="match status" value="1"/>
</dbReference>
<dbReference type="Gene3D" id="1.10.260.40">
    <property type="entry name" value="lambda repressor-like DNA-binding domains"/>
    <property type="match status" value="1"/>
</dbReference>
<evidence type="ECO:0000313" key="4">
    <source>
        <dbReference type="Proteomes" id="UP000308181"/>
    </source>
</evidence>
<dbReference type="InterPro" id="IPR001387">
    <property type="entry name" value="Cro/C1-type_HTH"/>
</dbReference>
<keyword evidence="4" id="KW-1185">Reference proteome</keyword>
<evidence type="ECO:0000313" key="3">
    <source>
        <dbReference type="EMBL" id="TKB95753.1"/>
    </source>
</evidence>
<dbReference type="PANTHER" id="PTHR46797">
    <property type="entry name" value="HTH-TYPE TRANSCRIPTIONAL REGULATOR"/>
    <property type="match status" value="1"/>
</dbReference>
<dbReference type="Proteomes" id="UP000308181">
    <property type="component" value="Unassembled WGS sequence"/>
</dbReference>
<accession>A0A4U1BWQ3</accession>
<keyword evidence="1" id="KW-0238">DNA-binding</keyword>
<proteinExistence type="predicted"/>
<dbReference type="Pfam" id="PF01381">
    <property type="entry name" value="HTH_3"/>
    <property type="match status" value="1"/>
</dbReference>
<sequence length="113" mass="12579">MKSLGRTLKDAREQASFTLKQVEEATGISNAYLSQVENEKIKKPSANVLHKLATAYNIELEVLLGAAGIIEESNTPKTKMLNSIALSSQQLSSEEEDALMKYLKFLRHEKRNG</sequence>
<protein>
    <submittedName>
        <fullName evidence="3">Helix-turn-helix transcriptional regulator</fullName>
    </submittedName>
</protein>
<dbReference type="EMBL" id="SWBP01000007">
    <property type="protein sequence ID" value="TKB95753.1"/>
    <property type="molecule type" value="Genomic_DNA"/>
</dbReference>
<dbReference type="OrthoDB" id="9809730at2"/>
<dbReference type="PROSITE" id="PS50943">
    <property type="entry name" value="HTH_CROC1"/>
    <property type="match status" value="1"/>
</dbReference>
<gene>
    <name evidence="3" type="ORF">FA046_15795</name>
</gene>
<name>A0A4U1BWQ3_9SPHI</name>
<evidence type="ECO:0000256" key="1">
    <source>
        <dbReference type="ARBA" id="ARBA00023125"/>
    </source>
</evidence>
<feature type="domain" description="HTH cro/C1-type" evidence="2">
    <location>
        <begin position="8"/>
        <end position="63"/>
    </location>
</feature>
<dbReference type="InterPro" id="IPR010982">
    <property type="entry name" value="Lambda_DNA-bd_dom_sf"/>
</dbReference>
<dbReference type="GO" id="GO:0003677">
    <property type="term" value="F:DNA binding"/>
    <property type="evidence" value="ECO:0007669"/>
    <property type="project" value="UniProtKB-KW"/>
</dbReference>
<dbReference type="GO" id="GO:0003700">
    <property type="term" value="F:DNA-binding transcription factor activity"/>
    <property type="evidence" value="ECO:0007669"/>
    <property type="project" value="TreeGrafter"/>
</dbReference>
<dbReference type="AlphaFoldDB" id="A0A4U1BWQ3"/>